<dbReference type="PANTHER" id="PTHR43235">
    <property type="entry name" value="GLUTAMINE AMIDOTRANSFERASE PB2B2.05-RELATED"/>
    <property type="match status" value="1"/>
</dbReference>
<dbReference type="GO" id="GO:0006598">
    <property type="term" value="P:polyamine catabolic process"/>
    <property type="evidence" value="ECO:0007669"/>
    <property type="project" value="TreeGrafter"/>
</dbReference>
<accession>A0A7J5UTR7</accession>
<dbReference type="Pfam" id="PF07722">
    <property type="entry name" value="Peptidase_C26"/>
    <property type="match status" value="1"/>
</dbReference>
<organism evidence="1 2">
    <name type="scientific">Georgenia thermotolerans</name>
    <dbReference type="NCBI Taxonomy" id="527326"/>
    <lineage>
        <taxon>Bacteria</taxon>
        <taxon>Bacillati</taxon>
        <taxon>Actinomycetota</taxon>
        <taxon>Actinomycetes</taxon>
        <taxon>Micrococcales</taxon>
        <taxon>Bogoriellaceae</taxon>
        <taxon>Georgenia</taxon>
    </lineage>
</organism>
<dbReference type="EMBL" id="WHJE01000006">
    <property type="protein sequence ID" value="KAE8765684.1"/>
    <property type="molecule type" value="Genomic_DNA"/>
</dbReference>
<name>A0A7J5UTR7_9MICO</name>
<keyword evidence="1" id="KW-0378">Hydrolase</keyword>
<dbReference type="PROSITE" id="PS51273">
    <property type="entry name" value="GATASE_TYPE_1"/>
    <property type="match status" value="1"/>
</dbReference>
<dbReference type="OrthoDB" id="9813383at2"/>
<dbReference type="SUPFAM" id="SSF52317">
    <property type="entry name" value="Class I glutamine amidotransferase-like"/>
    <property type="match status" value="1"/>
</dbReference>
<sequence length="240" mass="25634">MSRAVRVGLSTSGRIMETFVSWPAMVAGIAHAGGIPIILDADVDFIADVRRKQLDGLILSGGTDVAPAFGGESFTEAQDVDTVRDEFESALIALCIDEEIPILGICRGAQLLNVHFGGRLYSDIGHELGSNITHNPGEELLTRTTHSVQVQEGSVVASLLGMSGQLAVNSQHHQGVKVLGHGLTPTAWASDGLVEGFEHDHHRIIGVQWHPEVMTESDPPSASLIAGFVELSRERAHVAR</sequence>
<gene>
    <name evidence="1" type="ORF">GB883_02615</name>
</gene>
<dbReference type="Proteomes" id="UP000451860">
    <property type="component" value="Unassembled WGS sequence"/>
</dbReference>
<dbReference type="CDD" id="cd01745">
    <property type="entry name" value="GATase1_2"/>
    <property type="match status" value="1"/>
</dbReference>
<dbReference type="InterPro" id="IPR011697">
    <property type="entry name" value="Peptidase_C26"/>
</dbReference>
<reference evidence="1 2" key="1">
    <citation type="submission" date="2019-10" db="EMBL/GenBank/DDBJ databases">
        <title>Georgenia wutianyii sp. nov. and Georgenia yuyongxinii sp. nov. isolated from plateau pika (Ochotona curzoniae) in the Qinghai-Tibet plateau of China.</title>
        <authorList>
            <person name="Tian Z."/>
        </authorList>
    </citation>
    <scope>NUCLEOTIDE SEQUENCE [LARGE SCALE GENOMIC DNA]</scope>
    <source>
        <strain evidence="1 2">DSM 21501</strain>
    </source>
</reference>
<dbReference type="GO" id="GO:0005829">
    <property type="term" value="C:cytosol"/>
    <property type="evidence" value="ECO:0007669"/>
    <property type="project" value="TreeGrafter"/>
</dbReference>
<dbReference type="Gene3D" id="3.40.50.880">
    <property type="match status" value="1"/>
</dbReference>
<evidence type="ECO:0000313" key="2">
    <source>
        <dbReference type="Proteomes" id="UP000451860"/>
    </source>
</evidence>
<dbReference type="AlphaFoldDB" id="A0A7J5UTR7"/>
<dbReference type="InterPro" id="IPR029062">
    <property type="entry name" value="Class_I_gatase-like"/>
</dbReference>
<proteinExistence type="predicted"/>
<dbReference type="GO" id="GO:0033969">
    <property type="term" value="F:gamma-glutamyl-gamma-aminobutyrate hydrolase activity"/>
    <property type="evidence" value="ECO:0007669"/>
    <property type="project" value="TreeGrafter"/>
</dbReference>
<dbReference type="PANTHER" id="PTHR43235:SF1">
    <property type="entry name" value="GLUTAMINE AMIDOTRANSFERASE PB2B2.05-RELATED"/>
    <property type="match status" value="1"/>
</dbReference>
<comment type="caution">
    <text evidence="1">The sequence shown here is derived from an EMBL/GenBank/DDBJ whole genome shotgun (WGS) entry which is preliminary data.</text>
</comment>
<evidence type="ECO:0000313" key="1">
    <source>
        <dbReference type="EMBL" id="KAE8765684.1"/>
    </source>
</evidence>
<protein>
    <submittedName>
        <fullName evidence="1">Gamma-glutamyl-gamma-aminobutyrate hydrolase family protein</fullName>
    </submittedName>
</protein>
<keyword evidence="2" id="KW-1185">Reference proteome</keyword>
<dbReference type="InterPro" id="IPR044668">
    <property type="entry name" value="PuuD-like"/>
</dbReference>